<dbReference type="PANTHER" id="PTHR24064">
    <property type="entry name" value="SOLUTE CARRIER FAMILY 22 MEMBER"/>
    <property type="match status" value="1"/>
</dbReference>
<proteinExistence type="predicted"/>
<feature type="compositionally biased region" description="Polar residues" evidence="5">
    <location>
        <begin position="676"/>
        <end position="688"/>
    </location>
</feature>
<protein>
    <recommendedName>
        <fullName evidence="7">Major facilitator superfamily (MFS) profile domain-containing protein</fullName>
    </recommendedName>
</protein>
<evidence type="ECO:0000313" key="8">
    <source>
        <dbReference type="EMBL" id="CAL8086917.1"/>
    </source>
</evidence>
<dbReference type="PROSITE" id="PS50850">
    <property type="entry name" value="MFS"/>
    <property type="match status" value="1"/>
</dbReference>
<feature type="transmembrane region" description="Helical" evidence="6">
    <location>
        <begin position="244"/>
        <end position="264"/>
    </location>
</feature>
<comment type="subcellular location">
    <subcellularLocation>
        <location evidence="1">Membrane</location>
        <topology evidence="1">Multi-pass membrane protein</topology>
    </subcellularLocation>
</comment>
<feature type="compositionally biased region" description="Basic and acidic residues" evidence="5">
    <location>
        <begin position="653"/>
        <end position="665"/>
    </location>
</feature>
<feature type="compositionally biased region" description="Low complexity" evidence="5">
    <location>
        <begin position="632"/>
        <end position="644"/>
    </location>
</feature>
<evidence type="ECO:0000313" key="9">
    <source>
        <dbReference type="Proteomes" id="UP001642540"/>
    </source>
</evidence>
<evidence type="ECO:0000256" key="6">
    <source>
        <dbReference type="SAM" id="Phobius"/>
    </source>
</evidence>
<feature type="transmembrane region" description="Helical" evidence="6">
    <location>
        <begin position="447"/>
        <end position="466"/>
    </location>
</feature>
<accession>A0ABP1Q655</accession>
<dbReference type="Proteomes" id="UP001642540">
    <property type="component" value="Unassembled WGS sequence"/>
</dbReference>
<comment type="caution">
    <text evidence="8">The sequence shown here is derived from an EMBL/GenBank/DDBJ whole genome shotgun (WGS) entry which is preliminary data.</text>
</comment>
<feature type="transmembrane region" description="Helical" evidence="6">
    <location>
        <begin position="507"/>
        <end position="526"/>
    </location>
</feature>
<reference evidence="8 9" key="1">
    <citation type="submission" date="2024-08" db="EMBL/GenBank/DDBJ databases">
        <authorList>
            <person name="Cucini C."/>
            <person name="Frati F."/>
        </authorList>
    </citation>
    <scope>NUCLEOTIDE SEQUENCE [LARGE SCALE GENOMIC DNA]</scope>
</reference>
<keyword evidence="2 6" id="KW-0812">Transmembrane</keyword>
<gene>
    <name evidence="8" type="ORF">ODALV1_LOCUS6584</name>
</gene>
<feature type="transmembrane region" description="Helical" evidence="6">
    <location>
        <begin position="271"/>
        <end position="291"/>
    </location>
</feature>
<sequence>MKRESEIDETDGGAADWKRIDLDDFYPYVGEYGRYQKLLTWLIVLPACIPCGLQGFNQLFMADDVAHWCRVPEFLRTSTNLTMEQLKYLVLPKDPETNETSSCSIRNISWSELSYFHKMDFTLSEGTGITDDFETLLDEIENIKGNVSVIPCPNGWEYDIVQLQDVHHSIVSEFDLVCGYEIYPTVSLLLFNIGGVIGVFLFGILTDLIGRKASFFVCLTFEMIGGIGCIFATDFWIWTLFRVLIGLTIPAIYQIPFIICLELVGQNYRSFLTVMTCLFYVGGMMFLPLISWLERDWRLLSIYTTVPFLLYYIYIKYLPESPRWLLAQKRTKEAVEILEHVAKVNGTELPERLKERLSLQNEKKENEDAIKKKKPGLKDLFKTPNLRLKTCLLTFCWFANATVYVGLSFYGPNLGENAYLSFFLGSAVELPGYLLCWMVMDRWGRRWPLCLAMIVGGIFDIATVLLPQDSNMLLMIFYLIAKFGISASYLIVYPFAGELYPTEVRGLGLGFSAYIGGIGICCIPLINYLGKAHLVIPLVIMGLVSVAGGLAALRLPETLNTALPTTIEEGEEFGKDFKLVECFKCVPPSIESSPSPSLMEDGLSLSTEARNEPQHIQLTLLRQKVSMRSEELGSSSNNGSQDQGSRGEEEEAHEQSPLRGNELRRSSSRRKRLVRQGSNTLEAPTDSTGAIMITPWW</sequence>
<keyword evidence="9" id="KW-1185">Reference proteome</keyword>
<dbReference type="CDD" id="cd17317">
    <property type="entry name" value="MFS_SLC22"/>
    <property type="match status" value="1"/>
</dbReference>
<feature type="domain" description="Major facilitator superfamily (MFS) profile" evidence="7">
    <location>
        <begin position="143"/>
        <end position="560"/>
    </location>
</feature>
<dbReference type="Pfam" id="PF00083">
    <property type="entry name" value="Sugar_tr"/>
    <property type="match status" value="1"/>
</dbReference>
<feature type="transmembrane region" description="Helical" evidence="6">
    <location>
        <begin position="532"/>
        <end position="553"/>
    </location>
</feature>
<dbReference type="SUPFAM" id="SSF103473">
    <property type="entry name" value="MFS general substrate transporter"/>
    <property type="match status" value="1"/>
</dbReference>
<dbReference type="EMBL" id="CAXLJM020000020">
    <property type="protein sequence ID" value="CAL8086917.1"/>
    <property type="molecule type" value="Genomic_DNA"/>
</dbReference>
<name>A0ABP1Q655_9HEXA</name>
<keyword evidence="3 6" id="KW-1133">Transmembrane helix</keyword>
<feature type="transmembrane region" description="Helical" evidence="6">
    <location>
        <begin position="297"/>
        <end position="315"/>
    </location>
</feature>
<dbReference type="InterPro" id="IPR020846">
    <property type="entry name" value="MFS_dom"/>
</dbReference>
<feature type="transmembrane region" description="Helical" evidence="6">
    <location>
        <begin position="418"/>
        <end position="440"/>
    </location>
</feature>
<dbReference type="Gene3D" id="1.20.1250.20">
    <property type="entry name" value="MFS general substrate transporter like domains"/>
    <property type="match status" value="1"/>
</dbReference>
<evidence type="ECO:0000256" key="5">
    <source>
        <dbReference type="SAM" id="MobiDB-lite"/>
    </source>
</evidence>
<keyword evidence="4 6" id="KW-0472">Membrane</keyword>
<evidence type="ECO:0000256" key="2">
    <source>
        <dbReference type="ARBA" id="ARBA00022692"/>
    </source>
</evidence>
<evidence type="ECO:0000256" key="4">
    <source>
        <dbReference type="ARBA" id="ARBA00023136"/>
    </source>
</evidence>
<dbReference type="InterPro" id="IPR036259">
    <property type="entry name" value="MFS_trans_sf"/>
</dbReference>
<evidence type="ECO:0000256" key="1">
    <source>
        <dbReference type="ARBA" id="ARBA00004141"/>
    </source>
</evidence>
<organism evidence="8 9">
    <name type="scientific">Orchesella dallaii</name>
    <dbReference type="NCBI Taxonomy" id="48710"/>
    <lineage>
        <taxon>Eukaryota</taxon>
        <taxon>Metazoa</taxon>
        <taxon>Ecdysozoa</taxon>
        <taxon>Arthropoda</taxon>
        <taxon>Hexapoda</taxon>
        <taxon>Collembola</taxon>
        <taxon>Entomobryomorpha</taxon>
        <taxon>Entomobryoidea</taxon>
        <taxon>Orchesellidae</taxon>
        <taxon>Orchesellinae</taxon>
        <taxon>Orchesella</taxon>
    </lineage>
</organism>
<evidence type="ECO:0000259" key="7">
    <source>
        <dbReference type="PROSITE" id="PS50850"/>
    </source>
</evidence>
<feature type="transmembrane region" description="Helical" evidence="6">
    <location>
        <begin position="472"/>
        <end position="495"/>
    </location>
</feature>
<evidence type="ECO:0000256" key="3">
    <source>
        <dbReference type="ARBA" id="ARBA00022989"/>
    </source>
</evidence>
<feature type="region of interest" description="Disordered" evidence="5">
    <location>
        <begin position="627"/>
        <end position="697"/>
    </location>
</feature>
<feature type="transmembrane region" description="Helical" evidence="6">
    <location>
        <begin position="215"/>
        <end position="238"/>
    </location>
</feature>
<dbReference type="InterPro" id="IPR005828">
    <property type="entry name" value="MFS_sugar_transport-like"/>
</dbReference>
<feature type="transmembrane region" description="Helical" evidence="6">
    <location>
        <begin position="182"/>
        <end position="203"/>
    </location>
</feature>
<feature type="transmembrane region" description="Helical" evidence="6">
    <location>
        <begin position="391"/>
        <end position="412"/>
    </location>
</feature>